<proteinExistence type="predicted"/>
<keyword evidence="3" id="KW-1185">Reference proteome</keyword>
<dbReference type="SUPFAM" id="SSF52540">
    <property type="entry name" value="P-loop containing nucleoside triphosphate hydrolases"/>
    <property type="match status" value="1"/>
</dbReference>
<organism evidence="2 3">
    <name type="scientific">Saccharothrix texasensis</name>
    <dbReference type="NCBI Taxonomy" id="103734"/>
    <lineage>
        <taxon>Bacteria</taxon>
        <taxon>Bacillati</taxon>
        <taxon>Actinomycetota</taxon>
        <taxon>Actinomycetes</taxon>
        <taxon>Pseudonocardiales</taxon>
        <taxon>Pseudonocardiaceae</taxon>
        <taxon>Saccharothrix</taxon>
    </lineage>
</organism>
<dbReference type="EMBL" id="RJKM01000001">
    <property type="protein sequence ID" value="ROP41822.1"/>
    <property type="molecule type" value="Genomic_DNA"/>
</dbReference>
<dbReference type="InterPro" id="IPR038727">
    <property type="entry name" value="NadR/Ttd14_AAA_dom"/>
</dbReference>
<comment type="caution">
    <text evidence="2">The sequence shown here is derived from an EMBL/GenBank/DDBJ whole genome shotgun (WGS) entry which is preliminary data.</text>
</comment>
<gene>
    <name evidence="2" type="ORF">EDD40_7281</name>
</gene>
<dbReference type="InterPro" id="IPR027417">
    <property type="entry name" value="P-loop_NTPase"/>
</dbReference>
<sequence>MTGMRIALLGAYGSGKTTLATAIERELGLPAVQAAGPMRIDPADDRERVHDWTPAQLVGLTVARYGDRRAAENRAAFVSDGSVLHEFVYGALRLRAGSYPGTGRRPDRARLAVTDRPVVLPLFWAPYPAVREYAKQAYTLLVHLPAEVPLAADAPIDDDFRARTDAMLTDLCADLDRPVHRVTGTVEQRLDRVARLVETTTREGSTT</sequence>
<reference evidence="2 3" key="1">
    <citation type="submission" date="2018-11" db="EMBL/GenBank/DDBJ databases">
        <title>Sequencing the genomes of 1000 actinobacteria strains.</title>
        <authorList>
            <person name="Klenk H.-P."/>
        </authorList>
    </citation>
    <scope>NUCLEOTIDE SEQUENCE [LARGE SCALE GENOMIC DNA]</scope>
    <source>
        <strain evidence="2 3">DSM 44231</strain>
    </source>
</reference>
<dbReference type="OrthoDB" id="4523277at2"/>
<dbReference type="Gene3D" id="3.40.50.300">
    <property type="entry name" value="P-loop containing nucleotide triphosphate hydrolases"/>
    <property type="match status" value="1"/>
</dbReference>
<evidence type="ECO:0000259" key="1">
    <source>
        <dbReference type="Pfam" id="PF13521"/>
    </source>
</evidence>
<name>A0A3N1HHN1_9PSEU</name>
<dbReference type="Pfam" id="PF13521">
    <property type="entry name" value="AAA_28"/>
    <property type="match status" value="1"/>
</dbReference>
<protein>
    <submittedName>
        <fullName evidence="2">AAA domain-containing protein</fullName>
    </submittedName>
</protein>
<evidence type="ECO:0000313" key="3">
    <source>
        <dbReference type="Proteomes" id="UP000268727"/>
    </source>
</evidence>
<feature type="domain" description="NadR/Ttd14 AAA" evidence="1">
    <location>
        <begin position="5"/>
        <end position="189"/>
    </location>
</feature>
<accession>A0A3N1HHN1</accession>
<dbReference type="Proteomes" id="UP000268727">
    <property type="component" value="Unassembled WGS sequence"/>
</dbReference>
<dbReference type="AlphaFoldDB" id="A0A3N1HHN1"/>
<evidence type="ECO:0000313" key="2">
    <source>
        <dbReference type="EMBL" id="ROP41822.1"/>
    </source>
</evidence>